<dbReference type="Gene3D" id="3.40.50.1110">
    <property type="entry name" value="SGNH hydrolase"/>
    <property type="match status" value="1"/>
</dbReference>
<dbReference type="EMBL" id="QSRJ01000015">
    <property type="protein sequence ID" value="RGL07511.1"/>
    <property type="molecule type" value="Genomic_DNA"/>
</dbReference>
<feature type="domain" description="SGNH hydrolase-type esterase" evidence="1">
    <location>
        <begin position="51"/>
        <end position="245"/>
    </location>
</feature>
<reference evidence="2 3" key="1">
    <citation type="submission" date="2018-08" db="EMBL/GenBank/DDBJ databases">
        <title>A genome reference for cultivated species of the human gut microbiota.</title>
        <authorList>
            <person name="Zou Y."/>
            <person name="Xue W."/>
            <person name="Luo G."/>
        </authorList>
    </citation>
    <scope>NUCLEOTIDE SEQUENCE [LARGE SCALE GENOMIC DNA]</scope>
    <source>
        <strain evidence="2 3">TF08-14</strain>
    </source>
</reference>
<comment type="caution">
    <text evidence="2">The sequence shown here is derived from an EMBL/GenBank/DDBJ whole genome shotgun (WGS) entry which is preliminary data.</text>
</comment>
<dbReference type="Proteomes" id="UP000260943">
    <property type="component" value="Unassembled WGS sequence"/>
</dbReference>
<dbReference type="Pfam" id="PF13472">
    <property type="entry name" value="Lipase_GDSL_2"/>
    <property type="match status" value="1"/>
</dbReference>
<protein>
    <recommendedName>
        <fullName evidence="1">SGNH hydrolase-type esterase domain-containing protein</fullName>
    </recommendedName>
</protein>
<sequence>MLAEPDRVAWSGILLMRACSGRGTIGSVLRFHSCADPCCEEGLMTIKTVLCFGDSNTFGYDPQGVASGTRFRYPVDVRWPGVLQGLLGPDWRIVEEGLCGRTTVHRDPFEGGLCGLDELPVALASTQPIDCIVLMLGTNDMKTCFNLAANDIARGVESLVLANKRFPWAVGCWEPMILVVSPPHIGEGVRNVVLSSFGEHSVRVSHEVAEAYRVVADEQGCAYLDASKVCEPSPIDHIHMTPQGHGELARAVAKAIGEMFSS</sequence>
<dbReference type="CDD" id="cd01839">
    <property type="entry name" value="SGNH_arylesterase_like"/>
    <property type="match status" value="1"/>
</dbReference>
<evidence type="ECO:0000313" key="3">
    <source>
        <dbReference type="Proteomes" id="UP000260943"/>
    </source>
</evidence>
<name>A0A3E4QNS4_9ACTN</name>
<evidence type="ECO:0000259" key="1">
    <source>
        <dbReference type="Pfam" id="PF13472"/>
    </source>
</evidence>
<dbReference type="SUPFAM" id="SSF52266">
    <property type="entry name" value="SGNH hydrolase"/>
    <property type="match status" value="1"/>
</dbReference>
<proteinExistence type="predicted"/>
<organism evidence="2 3">
    <name type="scientific">Collinsella tanakaei</name>
    <dbReference type="NCBI Taxonomy" id="626935"/>
    <lineage>
        <taxon>Bacteria</taxon>
        <taxon>Bacillati</taxon>
        <taxon>Actinomycetota</taxon>
        <taxon>Coriobacteriia</taxon>
        <taxon>Coriobacteriales</taxon>
        <taxon>Coriobacteriaceae</taxon>
        <taxon>Collinsella</taxon>
    </lineage>
</organism>
<dbReference type="AlphaFoldDB" id="A0A3E4QNS4"/>
<dbReference type="InterPro" id="IPR036514">
    <property type="entry name" value="SGNH_hydro_sf"/>
</dbReference>
<gene>
    <name evidence="2" type="ORF">DXC81_10170</name>
</gene>
<dbReference type="InterPro" id="IPR013830">
    <property type="entry name" value="SGNH_hydro"/>
</dbReference>
<evidence type="ECO:0000313" key="2">
    <source>
        <dbReference type="EMBL" id="RGL07511.1"/>
    </source>
</evidence>
<accession>A0A3E4QNS4</accession>